<accession>A0A0M4M2S7</accession>
<dbReference type="Gene3D" id="3.40.50.620">
    <property type="entry name" value="HUPs"/>
    <property type="match status" value="1"/>
</dbReference>
<evidence type="ECO:0000313" key="2">
    <source>
        <dbReference type="EMBL" id="ALE01942.1"/>
    </source>
</evidence>
<sequence length="496" mass="58428">MNKVFVILGNQLFEPEILKNLGCSDVFMSEDFHLCTYEKHHKLKLYLFLCSMREYKDELESHNISIHYTQLDDRQEGQSYSDHLTKFIIDNNIQEINHFEIEDKDFEKELLEGINKSNIQIVSHQSPNFLFSREEFHSLHKDKKVFRMANFYQQGRKKFNILLDENQKPAGGKWSFDQENRKKIPAKTVIPELPKPNLSKYHDEICTLINKHFDEHPGFLDNPWFPVTRKEANEQFLDFIRNRMINFGVYEDAMLEGQNFLFHSCISASMNIGLLSPKNILEILLESADEFQIPMNSLEGFIRQVLGWREFIRGIYQEKGDFQLNSNYWGHTGKLTDSWYEASTGIVPLDDSIKTALQDGYNHHIPRLMVISNLMNLCEIDPKEIYRWFMEMYIDSSDSVMVPNVFGMATYSDGGLMSTKPYTCGSNYFLKMSNYKRGDWCDTVDGLYWRFIEKNRSFYQSNPRLSLQATFLDRLSPERKELIFDRAETFISEHTQ</sequence>
<dbReference type="SUPFAM" id="SSF48173">
    <property type="entry name" value="Cryptochrome/photolyase FAD-binding domain"/>
    <property type="match status" value="1"/>
</dbReference>
<dbReference type="OrthoDB" id="5288100at2"/>
<dbReference type="GO" id="GO:0016829">
    <property type="term" value="F:lyase activity"/>
    <property type="evidence" value="ECO:0007669"/>
    <property type="project" value="UniProtKB-KW"/>
</dbReference>
<gene>
    <name evidence="2" type="ORF">W908_04830</name>
</gene>
<dbReference type="InterPro" id="IPR014729">
    <property type="entry name" value="Rossmann-like_a/b/a_fold"/>
</dbReference>
<reference evidence="2 3" key="1">
    <citation type="journal article" date="2015" name="Genome Announc.">
        <title>Genome Sequence of 'Candidatus Thioglobus singularis' Strain PS1, a Mixotroph from the SUP05 Clade of Marine Gammaproteobacteria.</title>
        <authorList>
            <person name="Marshall K.T."/>
            <person name="Morris R.M."/>
        </authorList>
    </citation>
    <scope>NUCLEOTIDE SEQUENCE [LARGE SCALE GENOMIC DNA]</scope>
    <source>
        <strain evidence="2 3">PS1</strain>
    </source>
</reference>
<name>A0A0M4M2S7_9GAMM</name>
<dbReference type="EMBL" id="CP006911">
    <property type="protein sequence ID" value="ALE01942.1"/>
    <property type="molecule type" value="Genomic_DNA"/>
</dbReference>
<feature type="domain" description="Cryptochrome/DNA photolyase FAD-binding" evidence="1">
    <location>
        <begin position="305"/>
        <end position="403"/>
    </location>
</feature>
<dbReference type="Gene3D" id="1.10.579.10">
    <property type="entry name" value="DNA Cyclobutane Dipyrimidine Photolyase, subunit A, domain 3"/>
    <property type="match status" value="1"/>
</dbReference>
<keyword evidence="3" id="KW-1185">Reference proteome</keyword>
<proteinExistence type="predicted"/>
<keyword evidence="2" id="KW-0456">Lyase</keyword>
<dbReference type="Proteomes" id="UP000068905">
    <property type="component" value="Chromosome"/>
</dbReference>
<dbReference type="PATRIC" id="fig|1125411.7.peg.948"/>
<dbReference type="STRING" id="1125411.W908_04830"/>
<dbReference type="InterPro" id="IPR007357">
    <property type="entry name" value="PhrB-like"/>
</dbReference>
<protein>
    <submittedName>
        <fullName evidence="2">Deoxyribodipyrimidine photo-lyase</fullName>
    </submittedName>
</protein>
<dbReference type="Gene3D" id="1.10.10.1710">
    <property type="entry name" value="Deoxyribodipyrimidine photolyase-related"/>
    <property type="match status" value="1"/>
</dbReference>
<evidence type="ECO:0000259" key="1">
    <source>
        <dbReference type="Pfam" id="PF03441"/>
    </source>
</evidence>
<dbReference type="PANTHER" id="PTHR38657:SF1">
    <property type="entry name" value="SLR1343 PROTEIN"/>
    <property type="match status" value="1"/>
</dbReference>
<dbReference type="KEGG" id="tsn:W908_04830"/>
<dbReference type="Pfam" id="PF04244">
    <property type="entry name" value="DPRP"/>
    <property type="match status" value="1"/>
</dbReference>
<dbReference type="Pfam" id="PF03441">
    <property type="entry name" value="FAD_binding_7"/>
    <property type="match status" value="1"/>
</dbReference>
<organism evidence="2 3">
    <name type="scientific">Candidatus Pseudothioglobus singularis PS1</name>
    <dbReference type="NCBI Taxonomy" id="1125411"/>
    <lineage>
        <taxon>Bacteria</taxon>
        <taxon>Pseudomonadati</taxon>
        <taxon>Pseudomonadota</taxon>
        <taxon>Gammaproteobacteria</taxon>
        <taxon>Candidatus Pseudothioglobaceae</taxon>
        <taxon>Candidatus Pseudothioglobus</taxon>
    </lineage>
</organism>
<dbReference type="RefSeq" id="WP_053820150.1">
    <property type="nucleotide sequence ID" value="NZ_CP006911.1"/>
</dbReference>
<dbReference type="InterPro" id="IPR052551">
    <property type="entry name" value="UV-DNA_repair_photolyase"/>
</dbReference>
<dbReference type="AlphaFoldDB" id="A0A0M4M2S7"/>
<dbReference type="Gene3D" id="1.25.40.80">
    <property type="match status" value="1"/>
</dbReference>
<evidence type="ECO:0000313" key="3">
    <source>
        <dbReference type="Proteomes" id="UP000068905"/>
    </source>
</evidence>
<dbReference type="InterPro" id="IPR036134">
    <property type="entry name" value="Crypto/Photolyase_FAD-like_sf"/>
</dbReference>
<dbReference type="PANTHER" id="PTHR38657">
    <property type="entry name" value="SLR1343 PROTEIN"/>
    <property type="match status" value="1"/>
</dbReference>
<dbReference type="InterPro" id="IPR005101">
    <property type="entry name" value="Cryptochr/Photolyase_FAD-bd"/>
</dbReference>